<dbReference type="Gene3D" id="3.90.1150.10">
    <property type="entry name" value="Aspartate Aminotransferase, domain 1"/>
    <property type="match status" value="1"/>
</dbReference>
<gene>
    <name evidence="7" type="ORF">N783_06985</name>
</gene>
<reference evidence="7 8" key="1">
    <citation type="submission" date="2013-08" db="EMBL/GenBank/DDBJ databases">
        <authorList>
            <person name="Huang J."/>
            <person name="Wang G."/>
        </authorList>
    </citation>
    <scope>NUCLEOTIDE SEQUENCE [LARGE SCALE GENOMIC DNA]</scope>
    <source>
        <strain evidence="7 8">BH030004</strain>
    </source>
</reference>
<comment type="catalytic activity">
    <reaction evidence="5">
        <text>(sulfur carrier)-H + L-cysteine = (sulfur carrier)-SH + L-alanine</text>
        <dbReference type="Rhea" id="RHEA:43892"/>
        <dbReference type="Rhea" id="RHEA-COMP:14737"/>
        <dbReference type="Rhea" id="RHEA-COMP:14739"/>
        <dbReference type="ChEBI" id="CHEBI:29917"/>
        <dbReference type="ChEBI" id="CHEBI:35235"/>
        <dbReference type="ChEBI" id="CHEBI:57972"/>
        <dbReference type="ChEBI" id="CHEBI:64428"/>
        <dbReference type="EC" id="2.8.1.7"/>
    </reaction>
</comment>
<accession>A0A0A5G7W8</accession>
<dbReference type="AlphaFoldDB" id="A0A0A5G7W8"/>
<name>A0A0A5G7W8_9BACI</name>
<dbReference type="Pfam" id="PF00266">
    <property type="entry name" value="Aminotran_5"/>
    <property type="match status" value="1"/>
</dbReference>
<evidence type="ECO:0000313" key="7">
    <source>
        <dbReference type="EMBL" id="KGX89236.1"/>
    </source>
</evidence>
<dbReference type="Gene3D" id="3.40.640.10">
    <property type="entry name" value="Type I PLP-dependent aspartate aminotransferase-like (Major domain)"/>
    <property type="match status" value="1"/>
</dbReference>
<dbReference type="InterPro" id="IPR015421">
    <property type="entry name" value="PyrdxlP-dep_Trfase_major"/>
</dbReference>
<keyword evidence="8" id="KW-1185">Reference proteome</keyword>
<dbReference type="NCBIfam" id="TIGR01977">
    <property type="entry name" value="am_tr_V_EF2568"/>
    <property type="match status" value="1"/>
</dbReference>
<dbReference type="RefSeq" id="WP_027448477.1">
    <property type="nucleotide sequence ID" value="NZ_AVPF01000017.1"/>
</dbReference>
<dbReference type="PANTHER" id="PTHR43586:SF4">
    <property type="entry name" value="ISOPENICILLIN N EPIMERASE"/>
    <property type="match status" value="1"/>
</dbReference>
<dbReference type="OrthoDB" id="9804366at2"/>
<proteinExistence type="inferred from homology"/>
<evidence type="ECO:0000256" key="5">
    <source>
        <dbReference type="ARBA" id="ARBA00050776"/>
    </source>
</evidence>
<dbReference type="InterPro" id="IPR010969">
    <property type="entry name" value="Cys_dSase-rel_unknwn_funct"/>
</dbReference>
<comment type="cofactor">
    <cofactor evidence="1">
        <name>pyridoxal 5'-phosphate</name>
        <dbReference type="ChEBI" id="CHEBI:597326"/>
    </cofactor>
</comment>
<dbReference type="InterPro" id="IPR015424">
    <property type="entry name" value="PyrdxlP-dep_Trfase"/>
</dbReference>
<dbReference type="GO" id="GO:0031071">
    <property type="term" value="F:cysteine desulfurase activity"/>
    <property type="evidence" value="ECO:0007669"/>
    <property type="project" value="UniProtKB-EC"/>
</dbReference>
<evidence type="ECO:0000259" key="6">
    <source>
        <dbReference type="Pfam" id="PF00266"/>
    </source>
</evidence>
<organism evidence="7 8">
    <name type="scientific">Pontibacillus marinus BH030004 = DSM 16465</name>
    <dbReference type="NCBI Taxonomy" id="1385511"/>
    <lineage>
        <taxon>Bacteria</taxon>
        <taxon>Bacillati</taxon>
        <taxon>Bacillota</taxon>
        <taxon>Bacilli</taxon>
        <taxon>Bacillales</taxon>
        <taxon>Bacillaceae</taxon>
        <taxon>Pontibacillus</taxon>
    </lineage>
</organism>
<keyword evidence="4" id="KW-0663">Pyridoxal phosphate</keyword>
<dbReference type="eggNOG" id="COG0520">
    <property type="taxonomic scope" value="Bacteria"/>
</dbReference>
<dbReference type="Proteomes" id="UP000030403">
    <property type="component" value="Unassembled WGS sequence"/>
</dbReference>
<dbReference type="PANTHER" id="PTHR43586">
    <property type="entry name" value="CYSTEINE DESULFURASE"/>
    <property type="match status" value="1"/>
</dbReference>
<evidence type="ECO:0000256" key="4">
    <source>
        <dbReference type="ARBA" id="ARBA00022898"/>
    </source>
</evidence>
<dbReference type="STRING" id="1385511.GCA_000425225_01604"/>
<dbReference type="InterPro" id="IPR015422">
    <property type="entry name" value="PyrdxlP-dep_Trfase_small"/>
</dbReference>
<comment type="similarity">
    <text evidence="2">Belongs to the class-V pyridoxal-phosphate-dependent aminotransferase family. Csd subfamily.</text>
</comment>
<dbReference type="EMBL" id="AVPF01000017">
    <property type="protein sequence ID" value="KGX89236.1"/>
    <property type="molecule type" value="Genomic_DNA"/>
</dbReference>
<sequence>MIYFDQAASSFPKPPGVVEAVTQAITEYGANPGRGGHALSRKATEVIDETRKRLSVFFDSSDPQKVLFLPSATAGLNQAIKGFPFQEGDHVITTTFEHNAVRRPLEDVKKNKNLQITYINPLGEGIIEEVLGEVIQSNTKLLILNHASNLTGDILPIDTMIHVAKSKGIKVLLDASQTAGVIPISMKDDQIDMLAIPGHKGLLGPQGIGVLIVEGEIPLRPLIHGGTGKHSESIEQPTVWPEQYESGTLNTPGIAGLNASIKAIEEWGMEEIVSRETILLERCVKGLNDLEGVIVYGSKDLQSRVGVIAFNIDGVSSQEVTMILDQHYEICVRGGIHCTPLSHESMNTMENGGAVRVSFGPYNTMEEVDQFLRAIEEIKVGLQGGF</sequence>
<dbReference type="SUPFAM" id="SSF53383">
    <property type="entry name" value="PLP-dependent transferases"/>
    <property type="match status" value="1"/>
</dbReference>
<evidence type="ECO:0000256" key="3">
    <source>
        <dbReference type="ARBA" id="ARBA00012239"/>
    </source>
</evidence>
<dbReference type="InterPro" id="IPR000192">
    <property type="entry name" value="Aminotrans_V_dom"/>
</dbReference>
<evidence type="ECO:0000256" key="1">
    <source>
        <dbReference type="ARBA" id="ARBA00001933"/>
    </source>
</evidence>
<dbReference type="EC" id="2.8.1.7" evidence="3"/>
<protein>
    <recommendedName>
        <fullName evidence="3">cysteine desulfurase</fullName>
        <ecNumber evidence="3">2.8.1.7</ecNumber>
    </recommendedName>
</protein>
<dbReference type="PIRSF" id="PIRSF005572">
    <property type="entry name" value="NifS"/>
    <property type="match status" value="1"/>
</dbReference>
<comment type="caution">
    <text evidence="7">The sequence shown here is derived from an EMBL/GenBank/DDBJ whole genome shotgun (WGS) entry which is preliminary data.</text>
</comment>
<evidence type="ECO:0000256" key="2">
    <source>
        <dbReference type="ARBA" id="ARBA00010447"/>
    </source>
</evidence>
<feature type="domain" description="Aminotransferase class V" evidence="6">
    <location>
        <begin position="2"/>
        <end position="371"/>
    </location>
</feature>
<evidence type="ECO:0000313" key="8">
    <source>
        <dbReference type="Proteomes" id="UP000030403"/>
    </source>
</evidence>
<dbReference type="InterPro" id="IPR016454">
    <property type="entry name" value="Cysteine_dSase"/>
</dbReference>